<keyword evidence="13" id="KW-1133">Transmembrane helix</keyword>
<dbReference type="Gene3D" id="3.30.40.10">
    <property type="entry name" value="Zinc/RING finger domain, C3HC4 (zinc finger)"/>
    <property type="match status" value="1"/>
</dbReference>
<sequence>MEGSPGVDASREEPKGSDKNSNRQTYDCNICFEDVVDPVVTRCGHLFCWGCLLTWMNRPNYHCPVCHAGITKENVIPLYGRKPRNRGQRHNDLSQSNITGEIRYLFGGMTISMFAFPFSVVLPLQTGQGLGFFNFSNVVGNTQDMTPEQRRAQNNSLALMTLGMAIIAYIVLIM</sequence>
<dbReference type="GO" id="GO:0006511">
    <property type="term" value="P:ubiquitin-dependent protein catabolic process"/>
    <property type="evidence" value="ECO:0007669"/>
    <property type="project" value="InterPro"/>
</dbReference>
<feature type="transmembrane region" description="Helical" evidence="13">
    <location>
        <begin position="104"/>
        <end position="124"/>
    </location>
</feature>
<evidence type="ECO:0000256" key="5">
    <source>
        <dbReference type="ARBA" id="ARBA00022679"/>
    </source>
</evidence>
<feature type="compositionally biased region" description="Basic and acidic residues" evidence="12">
    <location>
        <begin position="9"/>
        <end position="21"/>
    </location>
</feature>
<keyword evidence="13" id="KW-0812">Transmembrane</keyword>
<comment type="subcellular location">
    <subcellularLocation>
        <location evidence="2">Endomembrane system</location>
    </subcellularLocation>
</comment>
<dbReference type="GO" id="GO:0061630">
    <property type="term" value="F:ubiquitin protein ligase activity"/>
    <property type="evidence" value="ECO:0007669"/>
    <property type="project" value="UniProtKB-EC"/>
</dbReference>
<evidence type="ECO:0000256" key="12">
    <source>
        <dbReference type="SAM" id="MobiDB-lite"/>
    </source>
</evidence>
<dbReference type="SMART" id="SM00184">
    <property type="entry name" value="RING"/>
    <property type="match status" value="1"/>
</dbReference>
<evidence type="ECO:0000256" key="10">
    <source>
        <dbReference type="ARBA" id="ARBA00023136"/>
    </source>
</evidence>
<evidence type="ECO:0000256" key="2">
    <source>
        <dbReference type="ARBA" id="ARBA00004308"/>
    </source>
</evidence>
<evidence type="ECO:0000256" key="6">
    <source>
        <dbReference type="ARBA" id="ARBA00022723"/>
    </source>
</evidence>
<evidence type="ECO:0000256" key="9">
    <source>
        <dbReference type="ARBA" id="ARBA00022833"/>
    </source>
</evidence>
<keyword evidence="10 13" id="KW-0472">Membrane</keyword>
<dbReference type="PANTHER" id="PTHR12313">
    <property type="entry name" value="E3 UBIQUITIN-PROTEIN LIGASE RNF5-RELATED"/>
    <property type="match status" value="1"/>
</dbReference>
<evidence type="ECO:0000256" key="8">
    <source>
        <dbReference type="ARBA" id="ARBA00022786"/>
    </source>
</evidence>
<dbReference type="PROSITE" id="PS00518">
    <property type="entry name" value="ZF_RING_1"/>
    <property type="match status" value="1"/>
</dbReference>
<keyword evidence="8" id="KW-0833">Ubl conjugation pathway</keyword>
<evidence type="ECO:0000259" key="14">
    <source>
        <dbReference type="PROSITE" id="PS50089"/>
    </source>
</evidence>
<dbReference type="InterPro" id="IPR017907">
    <property type="entry name" value="Znf_RING_CS"/>
</dbReference>
<evidence type="ECO:0000256" key="4">
    <source>
        <dbReference type="ARBA" id="ARBA00012483"/>
    </source>
</evidence>
<proteinExistence type="predicted"/>
<keyword evidence="16" id="KW-1185">Reference proteome</keyword>
<feature type="region of interest" description="Disordered" evidence="12">
    <location>
        <begin position="1"/>
        <end position="22"/>
    </location>
</feature>
<dbReference type="InterPro" id="IPR013083">
    <property type="entry name" value="Znf_RING/FYVE/PHD"/>
</dbReference>
<comment type="pathway">
    <text evidence="3">Protein modification; protein ubiquitination.</text>
</comment>
<dbReference type="EC" id="2.3.2.27" evidence="4"/>
<dbReference type="SUPFAM" id="SSF57850">
    <property type="entry name" value="RING/U-box"/>
    <property type="match status" value="1"/>
</dbReference>
<dbReference type="AlphaFoldDB" id="A0AAD8UUF0"/>
<comment type="caution">
    <text evidence="15">The sequence shown here is derived from an EMBL/GenBank/DDBJ whole genome shotgun (WGS) entry which is preliminary data.</text>
</comment>
<evidence type="ECO:0000256" key="13">
    <source>
        <dbReference type="SAM" id="Phobius"/>
    </source>
</evidence>
<dbReference type="GO" id="GO:0008270">
    <property type="term" value="F:zinc ion binding"/>
    <property type="evidence" value="ECO:0007669"/>
    <property type="project" value="UniProtKB-KW"/>
</dbReference>
<comment type="catalytic activity">
    <reaction evidence="1">
        <text>S-ubiquitinyl-[E2 ubiquitin-conjugating enzyme]-L-cysteine + [acceptor protein]-L-lysine = [E2 ubiquitin-conjugating enzyme]-L-cysteine + N(6)-ubiquitinyl-[acceptor protein]-L-lysine.</text>
        <dbReference type="EC" id="2.3.2.27"/>
    </reaction>
</comment>
<organism evidence="15 16">
    <name type="scientific">Babesia gibsoni</name>
    <dbReference type="NCBI Taxonomy" id="33632"/>
    <lineage>
        <taxon>Eukaryota</taxon>
        <taxon>Sar</taxon>
        <taxon>Alveolata</taxon>
        <taxon>Apicomplexa</taxon>
        <taxon>Aconoidasida</taxon>
        <taxon>Piroplasmida</taxon>
        <taxon>Babesiidae</taxon>
        <taxon>Babesia</taxon>
    </lineage>
</organism>
<reference evidence="15" key="1">
    <citation type="submission" date="2023-08" db="EMBL/GenBank/DDBJ databases">
        <title>Draft sequence of the Babesia gibsoni genome.</title>
        <authorList>
            <person name="Yamagishi J.Y."/>
            <person name="Xuan X.X."/>
        </authorList>
    </citation>
    <scope>NUCLEOTIDE SEQUENCE</scope>
    <source>
        <strain evidence="15">Azabu</strain>
    </source>
</reference>
<dbReference type="Pfam" id="PF00097">
    <property type="entry name" value="zf-C3HC4"/>
    <property type="match status" value="1"/>
</dbReference>
<dbReference type="Proteomes" id="UP001230268">
    <property type="component" value="Unassembled WGS sequence"/>
</dbReference>
<evidence type="ECO:0000313" key="15">
    <source>
        <dbReference type="EMBL" id="KAK1445181.1"/>
    </source>
</evidence>
<evidence type="ECO:0000256" key="11">
    <source>
        <dbReference type="PROSITE-ProRule" id="PRU00175"/>
    </source>
</evidence>
<dbReference type="GO" id="GO:0005783">
    <property type="term" value="C:endoplasmic reticulum"/>
    <property type="evidence" value="ECO:0007669"/>
    <property type="project" value="InterPro"/>
</dbReference>
<accession>A0AAD8UUF0</accession>
<evidence type="ECO:0000313" key="16">
    <source>
        <dbReference type="Proteomes" id="UP001230268"/>
    </source>
</evidence>
<evidence type="ECO:0000256" key="1">
    <source>
        <dbReference type="ARBA" id="ARBA00000900"/>
    </source>
</evidence>
<evidence type="ECO:0000256" key="3">
    <source>
        <dbReference type="ARBA" id="ARBA00004906"/>
    </source>
</evidence>
<feature type="transmembrane region" description="Helical" evidence="13">
    <location>
        <begin position="156"/>
        <end position="173"/>
    </location>
</feature>
<evidence type="ECO:0000256" key="7">
    <source>
        <dbReference type="ARBA" id="ARBA00022771"/>
    </source>
</evidence>
<protein>
    <recommendedName>
        <fullName evidence="4">RING-type E3 ubiquitin transferase</fullName>
        <ecNumber evidence="4">2.3.2.27</ecNumber>
    </recommendedName>
</protein>
<keyword evidence="5" id="KW-0808">Transferase</keyword>
<feature type="domain" description="RING-type" evidence="14">
    <location>
        <begin position="28"/>
        <end position="67"/>
    </location>
</feature>
<dbReference type="PROSITE" id="PS50089">
    <property type="entry name" value="ZF_RING_2"/>
    <property type="match status" value="1"/>
</dbReference>
<dbReference type="InterPro" id="IPR018957">
    <property type="entry name" value="Znf_C3HC4_RING-type"/>
</dbReference>
<dbReference type="InterPro" id="IPR045103">
    <property type="entry name" value="RNF5/RNF185-like"/>
</dbReference>
<keyword evidence="7 11" id="KW-0863">Zinc-finger</keyword>
<name>A0AAD8UUF0_BABGI</name>
<gene>
    <name evidence="15" type="ORF">BgAZ_110870</name>
</gene>
<dbReference type="EMBL" id="JAVEPI010000001">
    <property type="protein sequence ID" value="KAK1445181.1"/>
    <property type="molecule type" value="Genomic_DNA"/>
</dbReference>
<keyword evidence="6" id="KW-0479">Metal-binding</keyword>
<keyword evidence="9" id="KW-0862">Zinc</keyword>
<dbReference type="InterPro" id="IPR001841">
    <property type="entry name" value="Znf_RING"/>
</dbReference>